<reference evidence="2 4" key="1">
    <citation type="submission" date="2015-10" db="EMBL/GenBank/DDBJ databases">
        <title>The cercosporin biosynthetic gene cluster was horizontally transferred to several fungal lineages and shown to be expanded in Cercospora beticola based on microsynteny with recipient genomes.</title>
        <authorList>
            <person name="De Jonge R."/>
            <person name="Ebert M.K."/>
            <person name="Suttle J.C."/>
            <person name="Jurick Ii W.M."/>
            <person name="Secor G.A."/>
            <person name="Thomma B.P."/>
            <person name="Van De Peer Y."/>
            <person name="Bolton M.D."/>
        </authorList>
    </citation>
    <scope>NUCLEOTIDE SEQUENCE [LARGE SCALE GENOMIC DNA]</scope>
    <source>
        <strain evidence="2 4">09-40</strain>
    </source>
</reference>
<sequence>MSIGDEATARNGAQQHRGPRRSMLITIPRSCSNLLVRILALDKQENVKHGGYHFLGAMVHHANEHTIDNAPETWTDEQKIAIHELFAASIASLEEDTHFNNDTQVAFTKEHCNTFIEPTAISRFVNGEPKNGEPKAAPLRWSVPGYESLYSELNETVMPDAYLLSWRPVFLIRHPIRVFESALRNMTNLFEECAESLTKNSTDSSKKATIDSNTTYNFHRSLYNFYVSHGVRPIVVDADDLLVNPKGITQKLALQIGLDPERLQYEWNPASPDELKQKEIRMRIMLSSLDASKEITTDKLGSTAGSPEEMMPVWTAKFGEAKALELREKVEKAMPDYEYLCKRRMMV</sequence>
<protein>
    <recommendedName>
        <fullName evidence="6">Sulfotransferase domain-containing protein</fullName>
    </recommendedName>
</protein>
<evidence type="ECO:0008006" key="6">
    <source>
        <dbReference type="Google" id="ProtNLM"/>
    </source>
</evidence>
<dbReference type="OrthoDB" id="3634487at2759"/>
<name>A0A2G5IAN8_CERBT</name>
<dbReference type="SUPFAM" id="SSF52540">
    <property type="entry name" value="P-loop containing nucleoside triphosphate hydrolases"/>
    <property type="match status" value="1"/>
</dbReference>
<dbReference type="Proteomes" id="UP000230605">
    <property type="component" value="Chromosome 1"/>
</dbReference>
<gene>
    <name evidence="2" type="ORF">CB0940_02171</name>
    <name evidence="3" type="ORF">RHO25_002302</name>
</gene>
<feature type="region of interest" description="Disordered" evidence="1">
    <location>
        <begin position="1"/>
        <end position="22"/>
    </location>
</feature>
<evidence type="ECO:0000313" key="4">
    <source>
        <dbReference type="Proteomes" id="UP000230605"/>
    </source>
</evidence>
<dbReference type="Proteomes" id="UP001302367">
    <property type="component" value="Chromosome 2"/>
</dbReference>
<evidence type="ECO:0000256" key="1">
    <source>
        <dbReference type="SAM" id="MobiDB-lite"/>
    </source>
</evidence>
<dbReference type="InterPro" id="IPR027417">
    <property type="entry name" value="P-loop_NTPase"/>
</dbReference>
<dbReference type="PANTHER" id="PTHR48312:SF1">
    <property type="entry name" value="SULFOTRANSFERASE"/>
    <property type="match status" value="1"/>
</dbReference>
<dbReference type="Gene3D" id="3.40.50.300">
    <property type="entry name" value="P-loop containing nucleotide triphosphate hydrolases"/>
    <property type="match status" value="1"/>
</dbReference>
<evidence type="ECO:0000313" key="2">
    <source>
        <dbReference type="EMBL" id="PIB01916.1"/>
    </source>
</evidence>
<accession>A0A2G5IAN8</accession>
<keyword evidence="5" id="KW-1185">Reference proteome</keyword>
<organism evidence="2 4">
    <name type="scientific">Cercospora beticola</name>
    <name type="common">Sugarbeet leaf spot fungus</name>
    <dbReference type="NCBI Taxonomy" id="122368"/>
    <lineage>
        <taxon>Eukaryota</taxon>
        <taxon>Fungi</taxon>
        <taxon>Dikarya</taxon>
        <taxon>Ascomycota</taxon>
        <taxon>Pezizomycotina</taxon>
        <taxon>Dothideomycetes</taxon>
        <taxon>Dothideomycetidae</taxon>
        <taxon>Mycosphaerellales</taxon>
        <taxon>Mycosphaerellaceae</taxon>
        <taxon>Cercospora</taxon>
    </lineage>
</organism>
<evidence type="ECO:0000313" key="3">
    <source>
        <dbReference type="EMBL" id="WPA97691.1"/>
    </source>
</evidence>
<dbReference type="EMBL" id="CP134185">
    <property type="protein sequence ID" value="WPA97691.1"/>
    <property type="molecule type" value="Genomic_DNA"/>
</dbReference>
<dbReference type="AlphaFoldDB" id="A0A2G5IAN8"/>
<evidence type="ECO:0000313" key="5">
    <source>
        <dbReference type="Proteomes" id="UP001302367"/>
    </source>
</evidence>
<dbReference type="EMBL" id="LKMD01000100">
    <property type="protein sequence ID" value="PIB01916.1"/>
    <property type="molecule type" value="Genomic_DNA"/>
</dbReference>
<reference evidence="3 5" key="2">
    <citation type="submission" date="2023-09" db="EMBL/GenBank/DDBJ databases">
        <title>Complete-Gapless Cercospora beticola genome.</title>
        <authorList>
            <person name="Wyatt N.A."/>
            <person name="Spanner R.E."/>
            <person name="Bolton M.D."/>
        </authorList>
    </citation>
    <scope>NUCLEOTIDE SEQUENCE [LARGE SCALE GENOMIC DNA]</scope>
    <source>
        <strain evidence="3">Cb09-40</strain>
    </source>
</reference>
<dbReference type="PANTHER" id="PTHR48312">
    <property type="match status" value="1"/>
</dbReference>
<proteinExistence type="predicted"/>